<reference evidence="4" key="3">
    <citation type="submission" date="2025-09" db="UniProtKB">
        <authorList>
            <consortium name="Ensembl"/>
        </authorList>
    </citation>
    <scope>IDENTIFICATION</scope>
</reference>
<keyword evidence="5" id="KW-1185">Reference proteome</keyword>
<dbReference type="Ensembl" id="ENSSORT00005002190.1">
    <property type="protein sequence ID" value="ENSSORP00005002133.1"/>
    <property type="gene ID" value="ENSSORG00005001290.1"/>
</dbReference>
<dbReference type="PROSITE" id="PS50041">
    <property type="entry name" value="C_TYPE_LECTIN_2"/>
    <property type="match status" value="1"/>
</dbReference>
<dbReference type="PRINTS" id="PR00356">
    <property type="entry name" value="ANTIFREEZEII"/>
</dbReference>
<reference evidence="4" key="1">
    <citation type="submission" date="2019-06" db="EMBL/GenBank/DDBJ databases">
        <authorList>
            <consortium name="Wellcome Sanger Institute Data Sharing"/>
        </authorList>
    </citation>
    <scope>NUCLEOTIDE SEQUENCE [LARGE SCALE GENOMIC DNA]</scope>
</reference>
<organism evidence="4 5">
    <name type="scientific">Sphaeramia orbicularis</name>
    <name type="common">orbiculate cardinalfish</name>
    <dbReference type="NCBI Taxonomy" id="375764"/>
    <lineage>
        <taxon>Eukaryota</taxon>
        <taxon>Metazoa</taxon>
        <taxon>Chordata</taxon>
        <taxon>Craniata</taxon>
        <taxon>Vertebrata</taxon>
        <taxon>Euteleostomi</taxon>
        <taxon>Actinopterygii</taxon>
        <taxon>Neopterygii</taxon>
        <taxon>Teleostei</taxon>
        <taxon>Neoteleostei</taxon>
        <taxon>Acanthomorphata</taxon>
        <taxon>Gobiaria</taxon>
        <taxon>Kurtiformes</taxon>
        <taxon>Apogonoidei</taxon>
        <taxon>Apogonidae</taxon>
        <taxon>Apogoninae</taxon>
        <taxon>Sphaeramia</taxon>
    </lineage>
</organism>
<keyword evidence="2" id="KW-0732">Signal</keyword>
<protein>
    <recommendedName>
        <fullName evidence="3">C-type lectin domain-containing protein</fullName>
    </recommendedName>
</protein>
<proteinExistence type="predicted"/>
<evidence type="ECO:0000256" key="2">
    <source>
        <dbReference type="SAM" id="SignalP"/>
    </source>
</evidence>
<dbReference type="InterPro" id="IPR016187">
    <property type="entry name" value="CTDL_fold"/>
</dbReference>
<dbReference type="PANTHER" id="PTHR22803">
    <property type="entry name" value="MANNOSE, PHOSPHOLIPASE, LECTIN RECEPTOR RELATED"/>
    <property type="match status" value="1"/>
</dbReference>
<dbReference type="Pfam" id="PF00059">
    <property type="entry name" value="Lectin_C"/>
    <property type="match status" value="1"/>
</dbReference>
<sequence>LVSFDMQLFIFLSILALVVASPPRNSEVNLQQGDCSGSWFSFNNRCYKYVASQMTWADAELHCVSQTANLVSIHSQEENAFVRTLIKSFDPAQGRAWVGLTDAHKEGSWMWSDGSSADFSVWHRGEPSNNGGKEHCVHLNFGQDKSWNDVPCSQSYASVCISRVNCPSVSGV</sequence>
<dbReference type="PROSITE" id="PS00615">
    <property type="entry name" value="C_TYPE_LECTIN_1"/>
    <property type="match status" value="1"/>
</dbReference>
<dbReference type="InterPro" id="IPR001304">
    <property type="entry name" value="C-type_lectin-like"/>
</dbReference>
<dbReference type="InParanoid" id="A0A672Y6X4"/>
<dbReference type="InterPro" id="IPR018378">
    <property type="entry name" value="C-type_lectin_CS"/>
</dbReference>
<feature type="signal peptide" evidence="2">
    <location>
        <begin position="1"/>
        <end position="20"/>
    </location>
</feature>
<dbReference type="InterPro" id="IPR016186">
    <property type="entry name" value="C-type_lectin-like/link_sf"/>
</dbReference>
<feature type="domain" description="C-type lectin" evidence="3">
    <location>
        <begin position="42"/>
        <end position="161"/>
    </location>
</feature>
<evidence type="ECO:0000313" key="5">
    <source>
        <dbReference type="Proteomes" id="UP000472271"/>
    </source>
</evidence>
<dbReference type="SMART" id="SM00034">
    <property type="entry name" value="CLECT"/>
    <property type="match status" value="1"/>
</dbReference>
<dbReference type="AlphaFoldDB" id="A0A672Y6X4"/>
<evidence type="ECO:0000313" key="4">
    <source>
        <dbReference type="Ensembl" id="ENSSORP00005002133.1"/>
    </source>
</evidence>
<reference evidence="4" key="2">
    <citation type="submission" date="2025-08" db="UniProtKB">
        <authorList>
            <consortium name="Ensembl"/>
        </authorList>
    </citation>
    <scope>IDENTIFICATION</scope>
</reference>
<dbReference type="Gene3D" id="3.10.100.10">
    <property type="entry name" value="Mannose-Binding Protein A, subunit A"/>
    <property type="match status" value="1"/>
</dbReference>
<dbReference type="SUPFAM" id="SSF56436">
    <property type="entry name" value="C-type lectin-like"/>
    <property type="match status" value="1"/>
</dbReference>
<name>A0A672Y6X4_9TELE</name>
<evidence type="ECO:0000256" key="1">
    <source>
        <dbReference type="ARBA" id="ARBA00023157"/>
    </source>
</evidence>
<keyword evidence="1" id="KW-1015">Disulfide bond</keyword>
<accession>A0A672Y6X4</accession>
<evidence type="ECO:0000259" key="3">
    <source>
        <dbReference type="PROSITE" id="PS50041"/>
    </source>
</evidence>
<feature type="chain" id="PRO_5025354413" description="C-type lectin domain-containing protein" evidence="2">
    <location>
        <begin position="21"/>
        <end position="172"/>
    </location>
</feature>
<dbReference type="InterPro" id="IPR050111">
    <property type="entry name" value="C-type_lectin/snaclec_domain"/>
</dbReference>
<dbReference type="InterPro" id="IPR002353">
    <property type="entry name" value="AntifreezeII"/>
</dbReference>
<dbReference type="Proteomes" id="UP000472271">
    <property type="component" value="Chromosome 11"/>
</dbReference>